<dbReference type="PANTHER" id="PTHR20917:SF0">
    <property type="entry name" value="CALCIUM LOAD-ACTIVATED CALCIUM CHANNEL"/>
    <property type="match status" value="1"/>
</dbReference>
<dbReference type="OrthoDB" id="342726at2759"/>
<name>M2W9K1_GALSU</name>
<dbReference type="InterPro" id="IPR008559">
    <property type="entry name" value="TMCO1"/>
</dbReference>
<dbReference type="PANTHER" id="PTHR20917">
    <property type="entry name" value="PNAS-RELATED"/>
    <property type="match status" value="1"/>
</dbReference>
<gene>
    <name evidence="3" type="ORF">Gasu_03460</name>
</gene>
<dbReference type="Gramene" id="EME32576">
    <property type="protein sequence ID" value="EME32576"/>
    <property type="gene ID" value="Gasu_03460"/>
</dbReference>
<evidence type="ECO:0000256" key="2">
    <source>
        <dbReference type="SAM" id="Phobius"/>
    </source>
</evidence>
<organism evidence="3 4">
    <name type="scientific">Galdieria sulphuraria</name>
    <name type="common">Red alga</name>
    <dbReference type="NCBI Taxonomy" id="130081"/>
    <lineage>
        <taxon>Eukaryota</taxon>
        <taxon>Rhodophyta</taxon>
        <taxon>Bangiophyceae</taxon>
        <taxon>Galdieriales</taxon>
        <taxon>Galdieriaceae</taxon>
        <taxon>Galdieria</taxon>
    </lineage>
</organism>
<dbReference type="Proteomes" id="UP000030680">
    <property type="component" value="Unassembled WGS sequence"/>
</dbReference>
<keyword evidence="2" id="KW-0812">Transmembrane</keyword>
<keyword evidence="2" id="KW-1133">Transmembrane helix</keyword>
<dbReference type="GO" id="GO:0005789">
    <property type="term" value="C:endoplasmic reticulum membrane"/>
    <property type="evidence" value="ECO:0007669"/>
    <property type="project" value="InterPro"/>
</dbReference>
<proteinExistence type="predicted"/>
<accession>M2W9K1</accession>
<dbReference type="KEGG" id="gsl:Gasu_03460"/>
<feature type="transmembrane region" description="Helical" evidence="2">
    <location>
        <begin position="6"/>
        <end position="28"/>
    </location>
</feature>
<dbReference type="GeneID" id="17091142"/>
<evidence type="ECO:0000256" key="1">
    <source>
        <dbReference type="SAM" id="Coils"/>
    </source>
</evidence>
<dbReference type="RefSeq" id="XP_005709096.1">
    <property type="nucleotide sequence ID" value="XM_005709039.1"/>
</dbReference>
<reference evidence="4" key="1">
    <citation type="journal article" date="2013" name="Science">
        <title>Gene transfer from bacteria and archaea facilitated evolution of an extremophilic eukaryote.</title>
        <authorList>
            <person name="Schonknecht G."/>
            <person name="Chen W.H."/>
            <person name="Ternes C.M."/>
            <person name="Barbier G.G."/>
            <person name="Shrestha R.P."/>
            <person name="Stanke M."/>
            <person name="Brautigam A."/>
            <person name="Baker B.J."/>
            <person name="Banfield J.F."/>
            <person name="Garavito R.M."/>
            <person name="Carr K."/>
            <person name="Wilkerson C."/>
            <person name="Rensing S.A."/>
            <person name="Gagneul D."/>
            <person name="Dickenson N.E."/>
            <person name="Oesterhelt C."/>
            <person name="Lercher M.J."/>
            <person name="Weber A.P."/>
        </authorList>
    </citation>
    <scope>NUCLEOTIDE SEQUENCE [LARGE SCALE GENOMIC DNA]</scope>
    <source>
        <strain evidence="4">074W</strain>
    </source>
</reference>
<evidence type="ECO:0000313" key="3">
    <source>
        <dbReference type="EMBL" id="EME32576.1"/>
    </source>
</evidence>
<protein>
    <submittedName>
        <fullName evidence="3">Uncharacterized protein</fullName>
    </submittedName>
</protein>
<dbReference type="GO" id="GO:0032469">
    <property type="term" value="P:endoplasmic reticulum calcium ion homeostasis"/>
    <property type="evidence" value="ECO:0007669"/>
    <property type="project" value="InterPro"/>
</dbReference>
<sequence>MSLALIGKLVCFTLAICSFSEGILYLLVYRTEDYQRKIAHFHELNRKLEKEKNAIVTYDRRRAQEKKISNLEESVKSASADLNRSKMKVNLAISAIDGKASLCSHQVVMGNDSP</sequence>
<keyword evidence="4" id="KW-1185">Reference proteome</keyword>
<feature type="coiled-coil region" evidence="1">
    <location>
        <begin position="31"/>
        <end position="88"/>
    </location>
</feature>
<evidence type="ECO:0000313" key="4">
    <source>
        <dbReference type="Proteomes" id="UP000030680"/>
    </source>
</evidence>
<dbReference type="STRING" id="130081.M2W9K1"/>
<keyword evidence="1" id="KW-0175">Coiled coil</keyword>
<dbReference type="EMBL" id="KB454485">
    <property type="protein sequence ID" value="EME32576.1"/>
    <property type="molecule type" value="Genomic_DNA"/>
</dbReference>
<keyword evidence="2" id="KW-0472">Membrane</keyword>
<dbReference type="AlphaFoldDB" id="M2W9K1"/>
<dbReference type="GO" id="GO:0005262">
    <property type="term" value="F:calcium channel activity"/>
    <property type="evidence" value="ECO:0007669"/>
    <property type="project" value="InterPro"/>
</dbReference>